<dbReference type="Proteomes" id="UP001153620">
    <property type="component" value="Chromosome 3"/>
</dbReference>
<keyword evidence="2" id="KW-0238">DNA-binding</keyword>
<name>A0A9N9WUZ1_9DIPT</name>
<evidence type="ECO:0000256" key="1">
    <source>
        <dbReference type="ARBA" id="ARBA00004123"/>
    </source>
</evidence>
<dbReference type="InterPro" id="IPR011598">
    <property type="entry name" value="bHLH_dom"/>
</dbReference>
<keyword evidence="7" id="KW-1185">Reference proteome</keyword>
<evidence type="ECO:0000256" key="3">
    <source>
        <dbReference type="ARBA" id="ARBA00023242"/>
    </source>
</evidence>
<dbReference type="GO" id="GO:0000978">
    <property type="term" value="F:RNA polymerase II cis-regulatory region sequence-specific DNA binding"/>
    <property type="evidence" value="ECO:0007669"/>
    <property type="project" value="TreeGrafter"/>
</dbReference>
<proteinExistence type="predicted"/>
<accession>A0A9N9WUZ1</accession>
<evidence type="ECO:0000313" key="6">
    <source>
        <dbReference type="EMBL" id="CAG9806405.1"/>
    </source>
</evidence>
<reference evidence="6" key="2">
    <citation type="submission" date="2022-10" db="EMBL/GenBank/DDBJ databases">
        <authorList>
            <consortium name="ENA_rothamsted_submissions"/>
            <consortium name="culmorum"/>
            <person name="King R."/>
        </authorList>
    </citation>
    <scope>NUCLEOTIDE SEQUENCE</scope>
</reference>
<keyword evidence="3" id="KW-0539">Nucleus</keyword>
<dbReference type="SUPFAM" id="SSF47459">
    <property type="entry name" value="HLH, helix-loop-helix DNA-binding domain"/>
    <property type="match status" value="1"/>
</dbReference>
<evidence type="ECO:0000313" key="7">
    <source>
        <dbReference type="Proteomes" id="UP001153620"/>
    </source>
</evidence>
<dbReference type="Pfam" id="PF00010">
    <property type="entry name" value="HLH"/>
    <property type="match status" value="1"/>
</dbReference>
<organism evidence="6 7">
    <name type="scientific">Chironomus riparius</name>
    <dbReference type="NCBI Taxonomy" id="315576"/>
    <lineage>
        <taxon>Eukaryota</taxon>
        <taxon>Metazoa</taxon>
        <taxon>Ecdysozoa</taxon>
        <taxon>Arthropoda</taxon>
        <taxon>Hexapoda</taxon>
        <taxon>Insecta</taxon>
        <taxon>Pterygota</taxon>
        <taxon>Neoptera</taxon>
        <taxon>Endopterygota</taxon>
        <taxon>Diptera</taxon>
        <taxon>Nematocera</taxon>
        <taxon>Chironomoidea</taxon>
        <taxon>Chironomidae</taxon>
        <taxon>Chironominae</taxon>
        <taxon>Chironomus</taxon>
    </lineage>
</organism>
<dbReference type="PANTHER" id="PTHR11534">
    <property type="entry name" value="MYOGENIC FACTOR"/>
    <property type="match status" value="1"/>
</dbReference>
<dbReference type="InterPro" id="IPR039704">
    <property type="entry name" value="Myogenic_factor"/>
</dbReference>
<gene>
    <name evidence="6" type="ORF">CHIRRI_LOCUS9262</name>
</gene>
<dbReference type="OrthoDB" id="10049614at2759"/>
<dbReference type="Pfam" id="PF01586">
    <property type="entry name" value="Basic"/>
    <property type="match status" value="1"/>
</dbReference>
<sequence length="286" mass="32470">MTKYNQCITNRKDQSNNQISVKHKSSYDHINSHDFNDNLTSMLESKMSGLLSQQIDMIDDSSSMSSITSMEEHILAPKCISGKSRPCLTWACKACKKKSVAVDRRKAATLRERRRLRKVNEAFEVLKRRTSNNPNQRLPKVEILRNAIEYIESLEDLLQETPPPLRQSPDCFSEHSNGRPTVQDYMNCYAAGNYLKERLHHLGKDSEKFSPITTFNSPINGSSLDCLSLIVQSISSPDSNDTPENSPNANSHMQQQKSNQSTMGHHHSTNSMSIQHHFKCEFDAKV</sequence>
<dbReference type="PROSITE" id="PS50888">
    <property type="entry name" value="BHLH"/>
    <property type="match status" value="1"/>
</dbReference>
<dbReference type="GO" id="GO:0007517">
    <property type="term" value="P:muscle organ development"/>
    <property type="evidence" value="ECO:0007669"/>
    <property type="project" value="InterPro"/>
</dbReference>
<dbReference type="GO" id="GO:0000981">
    <property type="term" value="F:DNA-binding transcription factor activity, RNA polymerase II-specific"/>
    <property type="evidence" value="ECO:0007669"/>
    <property type="project" value="TreeGrafter"/>
</dbReference>
<reference evidence="6" key="1">
    <citation type="submission" date="2022-01" db="EMBL/GenBank/DDBJ databases">
        <authorList>
            <person name="King R."/>
        </authorList>
    </citation>
    <scope>NUCLEOTIDE SEQUENCE</scope>
</reference>
<evidence type="ECO:0000256" key="2">
    <source>
        <dbReference type="ARBA" id="ARBA00023125"/>
    </source>
</evidence>
<dbReference type="FunFam" id="4.10.280.10:FF:000005">
    <property type="entry name" value="Myogenic factor"/>
    <property type="match status" value="1"/>
</dbReference>
<dbReference type="PANTHER" id="PTHR11534:SF9">
    <property type="entry name" value="MYOGENIC-DETERMINATION PROTEIN"/>
    <property type="match status" value="1"/>
</dbReference>
<dbReference type="SMART" id="SM00520">
    <property type="entry name" value="BASIC"/>
    <property type="match status" value="1"/>
</dbReference>
<dbReference type="AlphaFoldDB" id="A0A9N9WUZ1"/>
<dbReference type="GO" id="GO:0045663">
    <property type="term" value="P:positive regulation of myoblast differentiation"/>
    <property type="evidence" value="ECO:0007669"/>
    <property type="project" value="TreeGrafter"/>
</dbReference>
<dbReference type="GO" id="GO:0046983">
    <property type="term" value="F:protein dimerization activity"/>
    <property type="evidence" value="ECO:0007669"/>
    <property type="project" value="InterPro"/>
</dbReference>
<dbReference type="CDD" id="cd19699">
    <property type="entry name" value="bHLH_TS_dMYOD_like"/>
    <property type="match status" value="1"/>
</dbReference>
<feature type="domain" description="BHLH" evidence="5">
    <location>
        <begin position="103"/>
        <end position="154"/>
    </location>
</feature>
<dbReference type="InterPro" id="IPR002546">
    <property type="entry name" value="MyoD_N"/>
</dbReference>
<comment type="subcellular location">
    <subcellularLocation>
        <location evidence="1">Nucleus</location>
    </subcellularLocation>
</comment>
<evidence type="ECO:0000256" key="4">
    <source>
        <dbReference type="SAM" id="MobiDB-lite"/>
    </source>
</evidence>
<protein>
    <recommendedName>
        <fullName evidence="5">BHLH domain-containing protein</fullName>
    </recommendedName>
</protein>
<dbReference type="Gene3D" id="4.10.280.10">
    <property type="entry name" value="Helix-loop-helix DNA-binding domain"/>
    <property type="match status" value="1"/>
</dbReference>
<evidence type="ECO:0000259" key="5">
    <source>
        <dbReference type="PROSITE" id="PS50888"/>
    </source>
</evidence>
<dbReference type="InterPro" id="IPR036638">
    <property type="entry name" value="HLH_DNA-bd_sf"/>
</dbReference>
<dbReference type="SMART" id="SM00353">
    <property type="entry name" value="HLH"/>
    <property type="match status" value="1"/>
</dbReference>
<dbReference type="EMBL" id="OU895879">
    <property type="protein sequence ID" value="CAG9806405.1"/>
    <property type="molecule type" value="Genomic_DNA"/>
</dbReference>
<feature type="region of interest" description="Disordered" evidence="4">
    <location>
        <begin position="234"/>
        <end position="272"/>
    </location>
</feature>
<dbReference type="GO" id="GO:0005634">
    <property type="term" value="C:nucleus"/>
    <property type="evidence" value="ECO:0007669"/>
    <property type="project" value="UniProtKB-SubCell"/>
</dbReference>